<sequence length="129" mass="13442">MTFTKTVFAAALIIGLPASPLLADEAATGGNMYRLYCASCHGESGAGDGPVASALINGAPDLRMLSKKNGGVFPEAVLRTLIDGRKTMRAHGTYAMPVWGRDLSAIGGDAATAQTIKGIVEYLRGVQMR</sequence>
<dbReference type="InterPro" id="IPR009056">
    <property type="entry name" value="Cyt_c-like_dom"/>
</dbReference>
<keyword evidence="3 4" id="KW-0408">Iron</keyword>
<reference evidence="8" key="1">
    <citation type="submission" date="2018-08" db="EMBL/GenBank/DDBJ databases">
        <authorList>
            <person name="Kim S.-J."/>
            <person name="Jung G.-Y."/>
        </authorList>
    </citation>
    <scope>NUCLEOTIDE SEQUENCE [LARGE SCALE GENOMIC DNA]</scope>
    <source>
        <strain evidence="8">GY_H</strain>
    </source>
</reference>
<keyword evidence="8" id="KW-1185">Reference proteome</keyword>
<keyword evidence="2 4" id="KW-0479">Metal-binding</keyword>
<evidence type="ECO:0000313" key="7">
    <source>
        <dbReference type="EMBL" id="RDV01406.1"/>
    </source>
</evidence>
<evidence type="ECO:0000256" key="3">
    <source>
        <dbReference type="ARBA" id="ARBA00023004"/>
    </source>
</evidence>
<feature type="domain" description="Cytochrome c" evidence="6">
    <location>
        <begin position="24"/>
        <end position="127"/>
    </location>
</feature>
<dbReference type="Proteomes" id="UP000263993">
    <property type="component" value="Unassembled WGS sequence"/>
</dbReference>
<dbReference type="Pfam" id="PF13442">
    <property type="entry name" value="Cytochrome_CBB3"/>
    <property type="match status" value="1"/>
</dbReference>
<dbReference type="PROSITE" id="PS51007">
    <property type="entry name" value="CYTC"/>
    <property type="match status" value="1"/>
</dbReference>
<dbReference type="Gene3D" id="1.10.760.10">
    <property type="entry name" value="Cytochrome c-like domain"/>
    <property type="match status" value="1"/>
</dbReference>
<accession>A0A371B1D7</accession>
<feature type="signal peptide" evidence="5">
    <location>
        <begin position="1"/>
        <end position="23"/>
    </location>
</feature>
<evidence type="ECO:0000259" key="6">
    <source>
        <dbReference type="PROSITE" id="PS51007"/>
    </source>
</evidence>
<organism evidence="7 8">
    <name type="scientific">Undibacter mobilis</name>
    <dbReference type="NCBI Taxonomy" id="2292256"/>
    <lineage>
        <taxon>Bacteria</taxon>
        <taxon>Pseudomonadati</taxon>
        <taxon>Pseudomonadota</taxon>
        <taxon>Alphaproteobacteria</taxon>
        <taxon>Hyphomicrobiales</taxon>
        <taxon>Nitrobacteraceae</taxon>
        <taxon>Undibacter</taxon>
    </lineage>
</organism>
<evidence type="ECO:0000256" key="2">
    <source>
        <dbReference type="ARBA" id="ARBA00022723"/>
    </source>
</evidence>
<feature type="chain" id="PRO_5016794592" evidence="5">
    <location>
        <begin position="24"/>
        <end position="129"/>
    </location>
</feature>
<comment type="caution">
    <text evidence="7">The sequence shown here is derived from an EMBL/GenBank/DDBJ whole genome shotgun (WGS) entry which is preliminary data.</text>
</comment>
<dbReference type="OrthoDB" id="5514238at2"/>
<dbReference type="GO" id="GO:0020037">
    <property type="term" value="F:heme binding"/>
    <property type="evidence" value="ECO:0007669"/>
    <property type="project" value="InterPro"/>
</dbReference>
<proteinExistence type="predicted"/>
<protein>
    <submittedName>
        <fullName evidence="7">Cytochrome c</fullName>
    </submittedName>
</protein>
<dbReference type="GO" id="GO:0009055">
    <property type="term" value="F:electron transfer activity"/>
    <property type="evidence" value="ECO:0007669"/>
    <property type="project" value="InterPro"/>
</dbReference>
<dbReference type="RefSeq" id="WP_115518926.1">
    <property type="nucleotide sequence ID" value="NZ_QRGO01000003.1"/>
</dbReference>
<evidence type="ECO:0000256" key="1">
    <source>
        <dbReference type="ARBA" id="ARBA00022617"/>
    </source>
</evidence>
<evidence type="ECO:0000256" key="5">
    <source>
        <dbReference type="SAM" id="SignalP"/>
    </source>
</evidence>
<name>A0A371B1D7_9BRAD</name>
<dbReference type="GO" id="GO:0046872">
    <property type="term" value="F:metal ion binding"/>
    <property type="evidence" value="ECO:0007669"/>
    <property type="project" value="UniProtKB-KW"/>
</dbReference>
<dbReference type="SUPFAM" id="SSF46626">
    <property type="entry name" value="Cytochrome c"/>
    <property type="match status" value="1"/>
</dbReference>
<evidence type="ECO:0000256" key="4">
    <source>
        <dbReference type="PROSITE-ProRule" id="PRU00433"/>
    </source>
</evidence>
<dbReference type="EMBL" id="QRGO01000003">
    <property type="protein sequence ID" value="RDV01406.1"/>
    <property type="molecule type" value="Genomic_DNA"/>
</dbReference>
<keyword evidence="1 4" id="KW-0349">Heme</keyword>
<evidence type="ECO:0000313" key="8">
    <source>
        <dbReference type="Proteomes" id="UP000263993"/>
    </source>
</evidence>
<dbReference type="AlphaFoldDB" id="A0A371B1D7"/>
<gene>
    <name evidence="7" type="ORF">DXH78_18025</name>
</gene>
<dbReference type="InterPro" id="IPR036909">
    <property type="entry name" value="Cyt_c-like_dom_sf"/>
</dbReference>
<keyword evidence="5" id="KW-0732">Signal</keyword>